<dbReference type="Proteomes" id="UP000293852">
    <property type="component" value="Unassembled WGS sequence"/>
</dbReference>
<evidence type="ECO:0000256" key="1">
    <source>
        <dbReference type="SAM" id="SignalP"/>
    </source>
</evidence>
<keyword evidence="1" id="KW-0732">Signal</keyword>
<dbReference type="AlphaFoldDB" id="A0A4Q7M8U4"/>
<evidence type="ECO:0000313" key="3">
    <source>
        <dbReference type="Proteomes" id="UP000293852"/>
    </source>
</evidence>
<feature type="signal peptide" evidence="1">
    <location>
        <begin position="1"/>
        <end position="30"/>
    </location>
</feature>
<evidence type="ECO:0008006" key="4">
    <source>
        <dbReference type="Google" id="ProtNLM"/>
    </source>
</evidence>
<reference evidence="2 3" key="1">
    <citation type="submission" date="2019-02" db="EMBL/GenBank/DDBJ databases">
        <title>Sequencing the genomes of 1000 actinobacteria strains.</title>
        <authorList>
            <person name="Klenk H.-P."/>
        </authorList>
    </citation>
    <scope>NUCLEOTIDE SEQUENCE [LARGE SCALE GENOMIC DNA]</scope>
    <source>
        <strain evidence="2 3">DSM 16932</strain>
    </source>
</reference>
<proteinExistence type="predicted"/>
<comment type="caution">
    <text evidence="2">The sequence shown here is derived from an EMBL/GenBank/DDBJ whole genome shotgun (WGS) entry which is preliminary data.</text>
</comment>
<accession>A0A4Q7M8U4</accession>
<protein>
    <recommendedName>
        <fullName evidence="4">Lipoprotein LpqN</fullName>
    </recommendedName>
</protein>
<evidence type="ECO:0000313" key="2">
    <source>
        <dbReference type="EMBL" id="RZS63092.1"/>
    </source>
</evidence>
<sequence>MSGRGTRAPWRVVVAAVATVAAWGCGGCAAADGEPPLEFATPPGEVLTIEPRSLAGAERLEFGEISILVPDGWQVREGERDEYEELVITDPQDERNPVYVTLPNDADRGREDRLRAEALSKLAMGNLLLAATDVEEHPVRWEGWEFALGVTATLDRGDGDVVDLLVVTALSRSGSVVKVTAMASTGSLTGSPAEQVLSSMQDVS</sequence>
<feature type="chain" id="PRO_5039706182" description="Lipoprotein LpqN" evidence="1">
    <location>
        <begin position="31"/>
        <end position="204"/>
    </location>
</feature>
<dbReference type="EMBL" id="SGWX01000001">
    <property type="protein sequence ID" value="RZS63092.1"/>
    <property type="molecule type" value="Genomic_DNA"/>
</dbReference>
<keyword evidence="3" id="KW-1185">Reference proteome</keyword>
<gene>
    <name evidence="2" type="ORF">EV386_3450</name>
</gene>
<dbReference type="RefSeq" id="WP_165399988.1">
    <property type="nucleotide sequence ID" value="NZ_SGWX01000001.1"/>
</dbReference>
<organism evidence="2 3">
    <name type="scientific">Xylanimonas ulmi</name>
    <dbReference type="NCBI Taxonomy" id="228973"/>
    <lineage>
        <taxon>Bacteria</taxon>
        <taxon>Bacillati</taxon>
        <taxon>Actinomycetota</taxon>
        <taxon>Actinomycetes</taxon>
        <taxon>Micrococcales</taxon>
        <taxon>Promicromonosporaceae</taxon>
        <taxon>Xylanimonas</taxon>
    </lineage>
</organism>
<name>A0A4Q7M8U4_9MICO</name>